<evidence type="ECO:0000313" key="2">
    <source>
        <dbReference type="EMBL" id="RKF38309.1"/>
    </source>
</evidence>
<keyword evidence="1" id="KW-0472">Membrane</keyword>
<evidence type="ECO:0000256" key="1">
    <source>
        <dbReference type="SAM" id="Phobius"/>
    </source>
</evidence>
<gene>
    <name evidence="2" type="ORF">BCY88_07620</name>
</gene>
<protein>
    <submittedName>
        <fullName evidence="2">Uncharacterized protein</fullName>
    </submittedName>
</protein>
<reference evidence="2 3" key="1">
    <citation type="submission" date="2016-07" db="EMBL/GenBank/DDBJ databases">
        <title>Genome analysis of Burkholderia fungorum ES3-20.</title>
        <authorList>
            <person name="Xu D."/>
            <person name="Yao R."/>
            <person name="Zheng S."/>
        </authorList>
    </citation>
    <scope>NUCLEOTIDE SEQUENCE [LARGE SCALE GENOMIC DNA]</scope>
    <source>
        <strain evidence="2 3">ES3-20</strain>
    </source>
</reference>
<feature type="transmembrane region" description="Helical" evidence="1">
    <location>
        <begin position="53"/>
        <end position="76"/>
    </location>
</feature>
<dbReference type="EMBL" id="MCAS01000034">
    <property type="protein sequence ID" value="RKF38309.1"/>
    <property type="molecule type" value="Genomic_DNA"/>
</dbReference>
<keyword evidence="1" id="KW-1133">Transmembrane helix</keyword>
<evidence type="ECO:0000313" key="3">
    <source>
        <dbReference type="Proteomes" id="UP000283709"/>
    </source>
</evidence>
<name>A0A3R7L8G9_9BURK</name>
<proteinExistence type="predicted"/>
<accession>A0A3R7L8G9</accession>
<keyword evidence="1" id="KW-0812">Transmembrane</keyword>
<dbReference type="Proteomes" id="UP000283709">
    <property type="component" value="Unassembled WGS sequence"/>
</dbReference>
<dbReference type="AlphaFoldDB" id="A0A3R7L8G9"/>
<organism evidence="2 3">
    <name type="scientific">Paraburkholderia fungorum</name>
    <dbReference type="NCBI Taxonomy" id="134537"/>
    <lineage>
        <taxon>Bacteria</taxon>
        <taxon>Pseudomonadati</taxon>
        <taxon>Pseudomonadota</taxon>
        <taxon>Betaproteobacteria</taxon>
        <taxon>Burkholderiales</taxon>
        <taxon>Burkholderiaceae</taxon>
        <taxon>Paraburkholderia</taxon>
    </lineage>
</organism>
<sequence length="92" mass="10385">MQPRAAGVGPRYLLAPVFACLQIFQKAYRSDVPDFAHVPYVGHVMFVFIECLSQYLQTSLILLLIPALILCAAFFTHEPGLRNDYRDPATRT</sequence>
<comment type="caution">
    <text evidence="2">The sequence shown here is derived from an EMBL/GenBank/DDBJ whole genome shotgun (WGS) entry which is preliminary data.</text>
</comment>